<keyword evidence="6" id="KW-1185">Reference proteome</keyword>
<dbReference type="PANTHER" id="PTHR46796:SF13">
    <property type="entry name" value="HTH-TYPE TRANSCRIPTIONAL ACTIVATOR RHAS"/>
    <property type="match status" value="1"/>
</dbReference>
<dbReference type="PANTHER" id="PTHR46796">
    <property type="entry name" value="HTH-TYPE TRANSCRIPTIONAL ACTIVATOR RHAS-RELATED"/>
    <property type="match status" value="1"/>
</dbReference>
<dbReference type="InterPro" id="IPR046532">
    <property type="entry name" value="DUF6597"/>
</dbReference>
<accession>A0A8J2ZU64</accession>
<keyword evidence="1" id="KW-0805">Transcription regulation</keyword>
<reference evidence="5" key="1">
    <citation type="journal article" date="2014" name="Int. J. Syst. Evol. Microbiol.">
        <title>Complete genome sequence of Corynebacterium casei LMG S-19264T (=DSM 44701T), isolated from a smear-ripened cheese.</title>
        <authorList>
            <consortium name="US DOE Joint Genome Institute (JGI-PGF)"/>
            <person name="Walter F."/>
            <person name="Albersmeier A."/>
            <person name="Kalinowski J."/>
            <person name="Ruckert C."/>
        </authorList>
    </citation>
    <scope>NUCLEOTIDE SEQUENCE</scope>
    <source>
        <strain evidence="5">CGMCC 1.12777</strain>
    </source>
</reference>
<evidence type="ECO:0000313" key="5">
    <source>
        <dbReference type="EMBL" id="GGH77903.1"/>
    </source>
</evidence>
<dbReference type="SMART" id="SM00342">
    <property type="entry name" value="HTH_ARAC"/>
    <property type="match status" value="1"/>
</dbReference>
<dbReference type="GO" id="GO:0003700">
    <property type="term" value="F:DNA-binding transcription factor activity"/>
    <property type="evidence" value="ECO:0007669"/>
    <property type="project" value="InterPro"/>
</dbReference>
<organism evidence="5 6">
    <name type="scientific">Pullulanibacillus pueri</name>
    <dbReference type="NCBI Taxonomy" id="1437324"/>
    <lineage>
        <taxon>Bacteria</taxon>
        <taxon>Bacillati</taxon>
        <taxon>Bacillota</taxon>
        <taxon>Bacilli</taxon>
        <taxon>Bacillales</taxon>
        <taxon>Sporolactobacillaceae</taxon>
        <taxon>Pullulanibacillus</taxon>
    </lineage>
</organism>
<gene>
    <name evidence="5" type="ORF">GCM10007096_10490</name>
</gene>
<keyword evidence="3" id="KW-0804">Transcription</keyword>
<dbReference type="Proteomes" id="UP000656813">
    <property type="component" value="Unassembled WGS sequence"/>
</dbReference>
<evidence type="ECO:0000313" key="6">
    <source>
        <dbReference type="Proteomes" id="UP000656813"/>
    </source>
</evidence>
<dbReference type="Pfam" id="PF12833">
    <property type="entry name" value="HTH_18"/>
    <property type="match status" value="1"/>
</dbReference>
<dbReference type="EMBL" id="BMFV01000005">
    <property type="protein sequence ID" value="GGH77903.1"/>
    <property type="molecule type" value="Genomic_DNA"/>
</dbReference>
<reference evidence="5" key="2">
    <citation type="submission" date="2020-09" db="EMBL/GenBank/DDBJ databases">
        <authorList>
            <person name="Sun Q."/>
            <person name="Zhou Y."/>
        </authorList>
    </citation>
    <scope>NUCLEOTIDE SEQUENCE</scope>
    <source>
        <strain evidence="5">CGMCC 1.12777</strain>
    </source>
</reference>
<dbReference type="Gene3D" id="1.10.10.60">
    <property type="entry name" value="Homeodomain-like"/>
    <property type="match status" value="1"/>
</dbReference>
<dbReference type="PROSITE" id="PS01124">
    <property type="entry name" value="HTH_ARAC_FAMILY_2"/>
    <property type="match status" value="1"/>
</dbReference>
<evidence type="ECO:0000259" key="4">
    <source>
        <dbReference type="PROSITE" id="PS01124"/>
    </source>
</evidence>
<sequence>MHDYFPLQPPRLQTELNDSHYRYHEYLPSPFLRNIVACYWTVDIQATDTEQLHRIIPDGCVDIIFDLRSHSSGKGAFITGLMPTYEAISRENDCSFFGIRFFLESIPLVLHYPVSSFGDNRVFLQEVWGTAGSLWSEEVLSVNGDIAKMIDHVESKLEQLLAQNILTSERLVEKGIHYMHAYKGNLTITSLASELNYSERHIRRAFKNECGLGPKELLEIFRFQYLLQGLYRFSEPSKGAVWAGGYGYYDQSHLIKNFQRYYGLSPSQVFNQGLSKE</sequence>
<feature type="domain" description="HTH araC/xylS-type" evidence="4">
    <location>
        <begin position="173"/>
        <end position="272"/>
    </location>
</feature>
<keyword evidence="2" id="KW-0238">DNA-binding</keyword>
<comment type="caution">
    <text evidence="5">The sequence shown here is derived from an EMBL/GenBank/DDBJ whole genome shotgun (WGS) entry which is preliminary data.</text>
</comment>
<dbReference type="RefSeq" id="WP_188496344.1">
    <property type="nucleotide sequence ID" value="NZ_BMFV01000005.1"/>
</dbReference>
<name>A0A8J2ZU64_9BACL</name>
<dbReference type="InterPro" id="IPR050204">
    <property type="entry name" value="AraC_XylS_family_regulators"/>
</dbReference>
<evidence type="ECO:0000256" key="1">
    <source>
        <dbReference type="ARBA" id="ARBA00023015"/>
    </source>
</evidence>
<dbReference type="InterPro" id="IPR009057">
    <property type="entry name" value="Homeodomain-like_sf"/>
</dbReference>
<dbReference type="AlphaFoldDB" id="A0A8J2ZU64"/>
<dbReference type="InterPro" id="IPR018060">
    <property type="entry name" value="HTH_AraC"/>
</dbReference>
<proteinExistence type="predicted"/>
<evidence type="ECO:0000256" key="2">
    <source>
        <dbReference type="ARBA" id="ARBA00023125"/>
    </source>
</evidence>
<dbReference type="GO" id="GO:0043565">
    <property type="term" value="F:sequence-specific DNA binding"/>
    <property type="evidence" value="ECO:0007669"/>
    <property type="project" value="InterPro"/>
</dbReference>
<evidence type="ECO:0000256" key="3">
    <source>
        <dbReference type="ARBA" id="ARBA00023163"/>
    </source>
</evidence>
<dbReference type="Pfam" id="PF20240">
    <property type="entry name" value="DUF6597"/>
    <property type="match status" value="1"/>
</dbReference>
<dbReference type="SUPFAM" id="SSF46689">
    <property type="entry name" value="Homeodomain-like"/>
    <property type="match status" value="1"/>
</dbReference>
<protein>
    <submittedName>
        <fullName evidence="5">AraC family transcriptional regulator</fullName>
    </submittedName>
</protein>